<proteinExistence type="predicted"/>
<gene>
    <name evidence="1" type="ORF">K488DRAFT_75247</name>
</gene>
<evidence type="ECO:0000313" key="2">
    <source>
        <dbReference type="Proteomes" id="UP000814128"/>
    </source>
</evidence>
<dbReference type="Proteomes" id="UP000814128">
    <property type="component" value="Unassembled WGS sequence"/>
</dbReference>
<organism evidence="1 2">
    <name type="scientific">Vararia minispora EC-137</name>
    <dbReference type="NCBI Taxonomy" id="1314806"/>
    <lineage>
        <taxon>Eukaryota</taxon>
        <taxon>Fungi</taxon>
        <taxon>Dikarya</taxon>
        <taxon>Basidiomycota</taxon>
        <taxon>Agaricomycotina</taxon>
        <taxon>Agaricomycetes</taxon>
        <taxon>Russulales</taxon>
        <taxon>Lachnocladiaceae</taxon>
        <taxon>Vararia</taxon>
    </lineage>
</organism>
<name>A0ACB8Q480_9AGAM</name>
<feature type="non-terminal residue" evidence="1">
    <location>
        <position position="724"/>
    </location>
</feature>
<comment type="caution">
    <text evidence="1">The sequence shown here is derived from an EMBL/GenBank/DDBJ whole genome shotgun (WGS) entry which is preliminary data.</text>
</comment>
<dbReference type="EMBL" id="MU274384">
    <property type="protein sequence ID" value="KAI0026566.1"/>
    <property type="molecule type" value="Genomic_DNA"/>
</dbReference>
<protein>
    <submittedName>
        <fullName evidence="1">Uncharacterized protein</fullName>
    </submittedName>
</protein>
<evidence type="ECO:0000313" key="1">
    <source>
        <dbReference type="EMBL" id="KAI0026566.1"/>
    </source>
</evidence>
<keyword evidence="2" id="KW-1185">Reference proteome</keyword>
<accession>A0ACB8Q480</accession>
<reference evidence="1" key="2">
    <citation type="journal article" date="2022" name="New Phytol.">
        <title>Evolutionary transition to the ectomycorrhizal habit in the genomes of a hyperdiverse lineage of mushroom-forming fungi.</title>
        <authorList>
            <person name="Looney B."/>
            <person name="Miyauchi S."/>
            <person name="Morin E."/>
            <person name="Drula E."/>
            <person name="Courty P.E."/>
            <person name="Kohler A."/>
            <person name="Kuo A."/>
            <person name="LaButti K."/>
            <person name="Pangilinan J."/>
            <person name="Lipzen A."/>
            <person name="Riley R."/>
            <person name="Andreopoulos W."/>
            <person name="He G."/>
            <person name="Johnson J."/>
            <person name="Nolan M."/>
            <person name="Tritt A."/>
            <person name="Barry K.W."/>
            <person name="Grigoriev I.V."/>
            <person name="Nagy L.G."/>
            <person name="Hibbett D."/>
            <person name="Henrissat B."/>
            <person name="Matheny P.B."/>
            <person name="Labbe J."/>
            <person name="Martin F.M."/>
        </authorList>
    </citation>
    <scope>NUCLEOTIDE SEQUENCE</scope>
    <source>
        <strain evidence="1">EC-137</strain>
    </source>
</reference>
<reference evidence="1" key="1">
    <citation type="submission" date="2021-02" db="EMBL/GenBank/DDBJ databases">
        <authorList>
            <consortium name="DOE Joint Genome Institute"/>
            <person name="Ahrendt S."/>
            <person name="Looney B.P."/>
            <person name="Miyauchi S."/>
            <person name="Morin E."/>
            <person name="Drula E."/>
            <person name="Courty P.E."/>
            <person name="Chicoki N."/>
            <person name="Fauchery L."/>
            <person name="Kohler A."/>
            <person name="Kuo A."/>
            <person name="Labutti K."/>
            <person name="Pangilinan J."/>
            <person name="Lipzen A."/>
            <person name="Riley R."/>
            <person name="Andreopoulos W."/>
            <person name="He G."/>
            <person name="Johnson J."/>
            <person name="Barry K.W."/>
            <person name="Grigoriev I.V."/>
            <person name="Nagy L."/>
            <person name="Hibbett D."/>
            <person name="Henrissat B."/>
            <person name="Matheny P.B."/>
            <person name="Labbe J."/>
            <person name="Martin F."/>
        </authorList>
    </citation>
    <scope>NUCLEOTIDE SEQUENCE</scope>
    <source>
        <strain evidence="1">EC-137</strain>
    </source>
</reference>
<sequence length="724" mass="81042">MAGYMYRGLTIGEGTSSFAYCSHCVDLPQNRSGFRVSLREHQALGGLHFFTLQYSVQTPNCPTETGHSTGQYTTYWELCTGPNTEASSPNGENTSNAGTARQQSTDGGRRSRRRDGLEPEFSMQDIPPMGSCQGSRIPLREQSGMRILKDEPISVLPASMRVPYTSTPCRDISEGGGSQRPKAVTPASTPSMLSMGIYVEDRELEVADPDLRRQGDQIRQAYERVAELERSYVDSANGSRQRRDDHLRQALVIAEAIEKSYGKTLGESGIKGSLAEVIYNAAWLGEDTRHGRTSNSPTMPDRGASEMRVEEMINSTMSQAGHNASGTMEPSSTLEWRRRNRDVPPHMEMGARAQPGTAQGKPFNAGETPRARARDAKDVVEPGNCLAEKGTTATPIAVKGTERTMRTNGVMDMGEVRSWEEATPVMDHRVTVGMMEAPVERDKTRMGETQIAIDTFVEALQRTREQLDMTGMARAMSTVLEWIAAVSAVPGTRANQDNWTPNEGITLDAFQDARLKRVERMLLAIQNNAPIAEIKGLKVSRPDIKYDGKDDAEAFERWTASIVRWFKLARAVGPDKEETRMALLREVLEGEASEHYYDHIESPSCQHQDWTCQEYVCTLFLHFITTAKMHDATVDFEVVKYTRGKGAIQFYNNLMKAAEKLVEKPDQYTIERRFIDGLPESIVDHLIKVDRLQPELSKLAEWISKARDYEVQSTYLYHRKIRTA</sequence>